<organism evidence="2 3">
    <name type="scientific">Mycena metata</name>
    <dbReference type="NCBI Taxonomy" id="1033252"/>
    <lineage>
        <taxon>Eukaryota</taxon>
        <taxon>Fungi</taxon>
        <taxon>Dikarya</taxon>
        <taxon>Basidiomycota</taxon>
        <taxon>Agaricomycotina</taxon>
        <taxon>Agaricomycetes</taxon>
        <taxon>Agaricomycetidae</taxon>
        <taxon>Agaricales</taxon>
        <taxon>Marasmiineae</taxon>
        <taxon>Mycenaceae</taxon>
        <taxon>Mycena</taxon>
    </lineage>
</organism>
<reference evidence="2" key="1">
    <citation type="submission" date="2023-03" db="EMBL/GenBank/DDBJ databases">
        <title>Massive genome expansion in bonnet fungi (Mycena s.s.) driven by repeated elements and novel gene families across ecological guilds.</title>
        <authorList>
            <consortium name="Lawrence Berkeley National Laboratory"/>
            <person name="Harder C.B."/>
            <person name="Miyauchi S."/>
            <person name="Viragh M."/>
            <person name="Kuo A."/>
            <person name="Thoen E."/>
            <person name="Andreopoulos B."/>
            <person name="Lu D."/>
            <person name="Skrede I."/>
            <person name="Drula E."/>
            <person name="Henrissat B."/>
            <person name="Morin E."/>
            <person name="Kohler A."/>
            <person name="Barry K."/>
            <person name="LaButti K."/>
            <person name="Morin E."/>
            <person name="Salamov A."/>
            <person name="Lipzen A."/>
            <person name="Mereny Z."/>
            <person name="Hegedus B."/>
            <person name="Baldrian P."/>
            <person name="Stursova M."/>
            <person name="Weitz H."/>
            <person name="Taylor A."/>
            <person name="Grigoriev I.V."/>
            <person name="Nagy L.G."/>
            <person name="Martin F."/>
            <person name="Kauserud H."/>
        </authorList>
    </citation>
    <scope>NUCLEOTIDE SEQUENCE</scope>
    <source>
        <strain evidence="2">CBHHK182m</strain>
    </source>
</reference>
<evidence type="ECO:0000256" key="1">
    <source>
        <dbReference type="SAM" id="MobiDB-lite"/>
    </source>
</evidence>
<protein>
    <submittedName>
        <fullName evidence="2">Uncharacterized protein</fullName>
    </submittedName>
</protein>
<dbReference type="Proteomes" id="UP001215598">
    <property type="component" value="Unassembled WGS sequence"/>
</dbReference>
<gene>
    <name evidence="2" type="ORF">B0H16DRAFT_1684101</name>
</gene>
<accession>A0AAD7K364</accession>
<proteinExistence type="predicted"/>
<dbReference type="EMBL" id="JARKIB010000009">
    <property type="protein sequence ID" value="KAJ7776134.1"/>
    <property type="molecule type" value="Genomic_DNA"/>
</dbReference>
<comment type="caution">
    <text evidence="2">The sequence shown here is derived from an EMBL/GenBank/DDBJ whole genome shotgun (WGS) entry which is preliminary data.</text>
</comment>
<evidence type="ECO:0000313" key="2">
    <source>
        <dbReference type="EMBL" id="KAJ7776134.1"/>
    </source>
</evidence>
<sequence length="280" mass="31527">MTLALDIHAFETILDENARPMNHALLSHLGYFPSPPYRHRLRASRSLTASGCGGGYPQAHFYFSRPHNHLQHADAESLNTERRERSSAWEVRDFAVVFSYRDFTPPLTAPASHRIKYRNVAILGHRRLQARARDDRLRCGLKTNDRGRGYPQRTFQRGKSLGPSLSPRTPPPSTRSGRRINCSVLHLINVATLLEGSSSLTPSEFAITPCTFIAMIPSRSVSPSNTSAFLPLNTGYSVPVVLPLITERYWSCAWNLCTVYLDHHRMLMLYSALPLSSRVT</sequence>
<feature type="region of interest" description="Disordered" evidence="1">
    <location>
        <begin position="140"/>
        <end position="178"/>
    </location>
</feature>
<name>A0AAD7K364_9AGAR</name>
<evidence type="ECO:0000313" key="3">
    <source>
        <dbReference type="Proteomes" id="UP001215598"/>
    </source>
</evidence>
<keyword evidence="3" id="KW-1185">Reference proteome</keyword>
<dbReference type="AlphaFoldDB" id="A0AAD7K364"/>